<accession>A0ACB8XL74</accession>
<organism evidence="1 2">
    <name type="scientific">Arctium lappa</name>
    <name type="common">Greater burdock</name>
    <name type="synonym">Lappa major</name>
    <dbReference type="NCBI Taxonomy" id="4217"/>
    <lineage>
        <taxon>Eukaryota</taxon>
        <taxon>Viridiplantae</taxon>
        <taxon>Streptophyta</taxon>
        <taxon>Embryophyta</taxon>
        <taxon>Tracheophyta</taxon>
        <taxon>Spermatophyta</taxon>
        <taxon>Magnoliopsida</taxon>
        <taxon>eudicotyledons</taxon>
        <taxon>Gunneridae</taxon>
        <taxon>Pentapetalae</taxon>
        <taxon>asterids</taxon>
        <taxon>campanulids</taxon>
        <taxon>Asterales</taxon>
        <taxon>Asteraceae</taxon>
        <taxon>Carduoideae</taxon>
        <taxon>Cardueae</taxon>
        <taxon>Arctiinae</taxon>
        <taxon>Arctium</taxon>
    </lineage>
</organism>
<protein>
    <submittedName>
        <fullName evidence="1">Uncharacterized protein</fullName>
    </submittedName>
</protein>
<comment type="caution">
    <text evidence="1">The sequence shown here is derived from an EMBL/GenBank/DDBJ whole genome shotgun (WGS) entry which is preliminary data.</text>
</comment>
<reference evidence="1 2" key="2">
    <citation type="journal article" date="2022" name="Mol. Ecol. Resour.">
        <title>The genomes of chicory, endive, great burdock and yacon provide insights into Asteraceae paleo-polyploidization history and plant inulin production.</title>
        <authorList>
            <person name="Fan W."/>
            <person name="Wang S."/>
            <person name="Wang H."/>
            <person name="Wang A."/>
            <person name="Jiang F."/>
            <person name="Liu H."/>
            <person name="Zhao H."/>
            <person name="Xu D."/>
            <person name="Zhang Y."/>
        </authorList>
    </citation>
    <scope>NUCLEOTIDE SEQUENCE [LARGE SCALE GENOMIC DNA]</scope>
    <source>
        <strain evidence="2">cv. Niubang</strain>
    </source>
</reference>
<keyword evidence="2" id="KW-1185">Reference proteome</keyword>
<gene>
    <name evidence="1" type="ORF">L6452_43291</name>
</gene>
<proteinExistence type="predicted"/>
<sequence>MMAVTGAGETESECHSGSGGSGGGGERGRRWELVKKTSIVTRSLIGLFVIFQVVQTAPDTNITSVLCNSGVYTRGDPFTISLAYVLDELKRVTPSQQGHHDYHSISPYPNAFAYGHASCNRSLTGTDCKTCLDVAEVDMLDTCNNRIGARAVLKDCAIRYEQYPFED</sequence>
<evidence type="ECO:0000313" key="2">
    <source>
        <dbReference type="Proteomes" id="UP001055879"/>
    </source>
</evidence>
<dbReference type="EMBL" id="CM042063">
    <property type="protein sequence ID" value="KAI3668214.1"/>
    <property type="molecule type" value="Genomic_DNA"/>
</dbReference>
<evidence type="ECO:0000313" key="1">
    <source>
        <dbReference type="EMBL" id="KAI3668214.1"/>
    </source>
</evidence>
<dbReference type="Proteomes" id="UP001055879">
    <property type="component" value="Linkage Group LG17"/>
</dbReference>
<reference evidence="2" key="1">
    <citation type="journal article" date="2022" name="Mol. Ecol. Resour.">
        <title>The genomes of chicory, endive, great burdock and yacon provide insights into Asteraceae palaeo-polyploidization history and plant inulin production.</title>
        <authorList>
            <person name="Fan W."/>
            <person name="Wang S."/>
            <person name="Wang H."/>
            <person name="Wang A."/>
            <person name="Jiang F."/>
            <person name="Liu H."/>
            <person name="Zhao H."/>
            <person name="Xu D."/>
            <person name="Zhang Y."/>
        </authorList>
    </citation>
    <scope>NUCLEOTIDE SEQUENCE [LARGE SCALE GENOMIC DNA]</scope>
    <source>
        <strain evidence="2">cv. Niubang</strain>
    </source>
</reference>
<name>A0ACB8XL74_ARCLA</name>